<feature type="transmembrane region" description="Helical" evidence="9">
    <location>
        <begin position="345"/>
        <end position="363"/>
    </location>
</feature>
<comment type="subcellular location">
    <subcellularLocation>
        <location evidence="1">Cell membrane</location>
        <topology evidence="1">Multi-pass membrane protein</topology>
    </subcellularLocation>
</comment>
<dbReference type="InterPro" id="IPR000060">
    <property type="entry name" value="BCCT_transptr"/>
</dbReference>
<dbReference type="RefSeq" id="WP_047118117.1">
    <property type="nucleotide sequence ID" value="NZ_CM125969.1"/>
</dbReference>
<keyword evidence="3" id="KW-0813">Transport</keyword>
<gene>
    <name evidence="10" type="ORF">C1H84_12910</name>
</gene>
<evidence type="ECO:0000256" key="6">
    <source>
        <dbReference type="ARBA" id="ARBA00022989"/>
    </source>
</evidence>
<evidence type="ECO:0000256" key="2">
    <source>
        <dbReference type="ARBA" id="ARBA00005658"/>
    </source>
</evidence>
<feature type="compositionally biased region" description="Low complexity" evidence="8">
    <location>
        <begin position="604"/>
        <end position="617"/>
    </location>
</feature>
<feature type="transmembrane region" description="Helical" evidence="9">
    <location>
        <begin position="112"/>
        <end position="132"/>
    </location>
</feature>
<feature type="transmembrane region" description="Helical" evidence="9">
    <location>
        <begin position="375"/>
        <end position="400"/>
    </location>
</feature>
<sequence>MKQSDQSIEEIVGELHSARQRKPKKYKLEGTDYWVFGIAGALALAFIIWGFITPDGLGTVADAALDWVITNTGWLFIIAASVFAVFAIVVAAKNFGRIPLGKDDEKPQFSTVSWISMMFATGMGIGLVFYGVGEPLFFYMSPPPGTVEGQTDAALSTAMGTTLFHWTLFPWAMYAIVGLGMAYGSFRLGRPQLFSSMFTPIFGDRAIHGWGGRVINILAIIATLFGSACSLGLGALQIGGGIQATGMMEKVGSGVLVVIIAILTALFVASAVSGIERGIQWLSNTNMVLAVILALIVFIGGPTLFILNVIPNAIGSFIGDLPQMASRTAASGDEAVSSWLSSWTVFYWAWWVSWTPFVGLFIARISRGRTIRQFVTGVLLVPSTVTLLWFAIFGGGAIGIQERAERAGDTSAQLAQIVDGAPDINFDLILFDMLGQLPVAGWVSVVLMVLAVLLIAIFFVTGADSASIVMGALSEKGAENPTRKSVVFWGVATGAVAAVMLLAGGDNPAEALNGLKNITIVSALPFVVVMLLLCVAIWKDLSKDPLVLRSTVARQVLENSVSRGVDRHEGGGFSLMTTEIPVVEAAKLGTEDGTVVEEREVLLATEPADPTEPTDTAGPKPGDPKKS</sequence>
<keyword evidence="5 9" id="KW-0812">Transmembrane</keyword>
<protein>
    <submittedName>
        <fullName evidence="10">BCCT family transporter</fullName>
    </submittedName>
</protein>
<feature type="transmembrane region" description="Helical" evidence="9">
    <location>
        <begin position="517"/>
        <end position="538"/>
    </location>
</feature>
<feature type="transmembrane region" description="Helical" evidence="9">
    <location>
        <begin position="439"/>
        <end position="460"/>
    </location>
</feature>
<proteinExistence type="inferred from homology"/>
<feature type="region of interest" description="Disordered" evidence="8">
    <location>
        <begin position="603"/>
        <end position="627"/>
    </location>
</feature>
<feature type="transmembrane region" description="Helical" evidence="9">
    <location>
        <begin position="168"/>
        <end position="186"/>
    </location>
</feature>
<dbReference type="Proteomes" id="UP000252167">
    <property type="component" value="Unassembled WGS sequence"/>
</dbReference>
<feature type="transmembrane region" description="Helical" evidence="9">
    <location>
        <begin position="486"/>
        <end position="505"/>
    </location>
</feature>
<evidence type="ECO:0000256" key="4">
    <source>
        <dbReference type="ARBA" id="ARBA00022475"/>
    </source>
</evidence>
<keyword evidence="6 9" id="KW-1133">Transmembrane helix</keyword>
<dbReference type="GO" id="GO:0005886">
    <property type="term" value="C:plasma membrane"/>
    <property type="evidence" value="ECO:0007669"/>
    <property type="project" value="UniProtKB-SubCell"/>
</dbReference>
<dbReference type="PROSITE" id="PS01303">
    <property type="entry name" value="BCCT"/>
    <property type="match status" value="1"/>
</dbReference>
<feature type="transmembrane region" description="Helical" evidence="9">
    <location>
        <begin position="33"/>
        <end position="52"/>
    </location>
</feature>
<dbReference type="EMBL" id="POAF01000006">
    <property type="protein sequence ID" value="RBM00028.1"/>
    <property type="molecule type" value="Genomic_DNA"/>
</dbReference>
<reference evidence="10 11" key="1">
    <citation type="submission" date="2018-01" db="EMBL/GenBank/DDBJ databases">
        <title>Glutamicibacter soli strain NHPC-3 Whole genome sequence and assembly.</title>
        <authorList>
            <person name="Choudhury P."/>
            <person name="Gupta D."/>
            <person name="Sengupta K."/>
            <person name="Jawed A."/>
            <person name="Sultana N."/>
            <person name="Saha P."/>
        </authorList>
    </citation>
    <scope>NUCLEOTIDE SEQUENCE [LARGE SCALE GENOMIC DNA]</scope>
    <source>
        <strain evidence="10 11">NHPC-3</strain>
    </source>
</reference>
<evidence type="ECO:0000256" key="5">
    <source>
        <dbReference type="ARBA" id="ARBA00022692"/>
    </source>
</evidence>
<evidence type="ECO:0000256" key="9">
    <source>
        <dbReference type="SAM" id="Phobius"/>
    </source>
</evidence>
<accession>A0A365YBN8</accession>
<dbReference type="PANTHER" id="PTHR30047:SF7">
    <property type="entry name" value="HIGH-AFFINITY CHOLINE TRANSPORT PROTEIN"/>
    <property type="match status" value="1"/>
</dbReference>
<dbReference type="GO" id="GO:0022857">
    <property type="term" value="F:transmembrane transporter activity"/>
    <property type="evidence" value="ECO:0007669"/>
    <property type="project" value="InterPro"/>
</dbReference>
<feature type="transmembrane region" description="Helical" evidence="9">
    <location>
        <begin position="72"/>
        <end position="92"/>
    </location>
</feature>
<evidence type="ECO:0000256" key="3">
    <source>
        <dbReference type="ARBA" id="ARBA00022448"/>
    </source>
</evidence>
<evidence type="ECO:0000256" key="1">
    <source>
        <dbReference type="ARBA" id="ARBA00004651"/>
    </source>
</evidence>
<evidence type="ECO:0000256" key="8">
    <source>
        <dbReference type="SAM" id="MobiDB-lite"/>
    </source>
</evidence>
<dbReference type="AlphaFoldDB" id="A0A365YBN8"/>
<dbReference type="InterPro" id="IPR018093">
    <property type="entry name" value="BCCT_CS"/>
</dbReference>
<name>A0A365YBN8_9MICC</name>
<comment type="similarity">
    <text evidence="2">Belongs to the BCCT transporter (TC 2.A.15) family.</text>
</comment>
<dbReference type="Pfam" id="PF02028">
    <property type="entry name" value="BCCT"/>
    <property type="match status" value="1"/>
</dbReference>
<keyword evidence="4" id="KW-1003">Cell membrane</keyword>
<feature type="transmembrane region" description="Helical" evidence="9">
    <location>
        <begin position="214"/>
        <end position="239"/>
    </location>
</feature>
<comment type="caution">
    <text evidence="10">The sequence shown here is derived from an EMBL/GenBank/DDBJ whole genome shotgun (WGS) entry which is preliminary data.</text>
</comment>
<evidence type="ECO:0000313" key="11">
    <source>
        <dbReference type="Proteomes" id="UP000252167"/>
    </source>
</evidence>
<feature type="transmembrane region" description="Helical" evidence="9">
    <location>
        <begin position="287"/>
        <end position="310"/>
    </location>
</feature>
<evidence type="ECO:0000313" key="10">
    <source>
        <dbReference type="EMBL" id="RBM00028.1"/>
    </source>
</evidence>
<dbReference type="PANTHER" id="PTHR30047">
    <property type="entry name" value="HIGH-AFFINITY CHOLINE TRANSPORT PROTEIN-RELATED"/>
    <property type="match status" value="1"/>
</dbReference>
<organism evidence="10 11">
    <name type="scientific">Glutamicibacter soli</name>
    <dbReference type="NCBI Taxonomy" id="453836"/>
    <lineage>
        <taxon>Bacteria</taxon>
        <taxon>Bacillati</taxon>
        <taxon>Actinomycetota</taxon>
        <taxon>Actinomycetes</taxon>
        <taxon>Micrococcales</taxon>
        <taxon>Micrococcaceae</taxon>
        <taxon>Glutamicibacter</taxon>
    </lineage>
</organism>
<keyword evidence="11" id="KW-1185">Reference proteome</keyword>
<keyword evidence="7 9" id="KW-0472">Membrane</keyword>
<evidence type="ECO:0000256" key="7">
    <source>
        <dbReference type="ARBA" id="ARBA00023136"/>
    </source>
</evidence>
<feature type="transmembrane region" description="Helical" evidence="9">
    <location>
        <begin position="251"/>
        <end position="275"/>
    </location>
</feature>
<dbReference type="NCBIfam" id="TIGR00842">
    <property type="entry name" value="bcct"/>
    <property type="match status" value="1"/>
</dbReference>